<keyword evidence="3" id="KW-1185">Reference proteome</keyword>
<proteinExistence type="predicted"/>
<dbReference type="Proteomes" id="UP000240865">
    <property type="component" value="Segment"/>
</dbReference>
<evidence type="ECO:0000256" key="1">
    <source>
        <dbReference type="SAM" id="MobiDB-lite"/>
    </source>
</evidence>
<evidence type="ECO:0000313" key="2">
    <source>
        <dbReference type="EMBL" id="AUS03466.1"/>
    </source>
</evidence>
<gene>
    <name evidence="2" type="ORF">DRAGOLIR_13</name>
</gene>
<reference evidence="2 3" key="1">
    <citation type="submission" date="2017-12" db="EMBL/GenBank/DDBJ databases">
        <authorList>
            <person name="Hurst M.R.H."/>
        </authorList>
    </citation>
    <scope>NUCLEOTIDE SEQUENCE [LARGE SCALE GENOMIC DNA]</scope>
</reference>
<name>A0A2I7SC65_9CAUD</name>
<protein>
    <submittedName>
        <fullName evidence="2">Uncharacterized protein</fullName>
    </submittedName>
</protein>
<feature type="compositionally biased region" description="Basic and acidic residues" evidence="1">
    <location>
        <begin position="10"/>
        <end position="25"/>
    </location>
</feature>
<accession>A0A2I7SC65</accession>
<organism evidence="2 3">
    <name type="scientific">Paenibacillus phage Dragolir</name>
    <dbReference type="NCBI Taxonomy" id="2070190"/>
    <lineage>
        <taxon>Viruses</taxon>
        <taxon>Duplodnaviria</taxon>
        <taxon>Heunggongvirae</taxon>
        <taxon>Uroviricota</taxon>
        <taxon>Caudoviricetes</taxon>
        <taxon>Gochnauervirinae</taxon>
        <taxon>Dragolirvirus</taxon>
        <taxon>Dragolirvirus dragolir</taxon>
    </lineage>
</organism>
<evidence type="ECO:0000313" key="3">
    <source>
        <dbReference type="Proteomes" id="UP000240865"/>
    </source>
</evidence>
<dbReference type="EMBL" id="MG727697">
    <property type="protein sequence ID" value="AUS03466.1"/>
    <property type="molecule type" value="Genomic_DNA"/>
</dbReference>
<feature type="region of interest" description="Disordered" evidence="1">
    <location>
        <begin position="1"/>
        <end position="27"/>
    </location>
</feature>
<sequence>MLMGVHRRLNMTEEERKQEETRAQEKQVAYHYLF</sequence>